<proteinExistence type="predicted"/>
<comment type="caution">
    <text evidence="1">The sequence shown here is derived from an EMBL/GenBank/DDBJ whole genome shotgun (WGS) entry which is preliminary data.</text>
</comment>
<organism evidence="1 2">
    <name type="scientific">Vaccinium darrowii</name>
    <dbReference type="NCBI Taxonomy" id="229202"/>
    <lineage>
        <taxon>Eukaryota</taxon>
        <taxon>Viridiplantae</taxon>
        <taxon>Streptophyta</taxon>
        <taxon>Embryophyta</taxon>
        <taxon>Tracheophyta</taxon>
        <taxon>Spermatophyta</taxon>
        <taxon>Magnoliopsida</taxon>
        <taxon>eudicotyledons</taxon>
        <taxon>Gunneridae</taxon>
        <taxon>Pentapetalae</taxon>
        <taxon>asterids</taxon>
        <taxon>Ericales</taxon>
        <taxon>Ericaceae</taxon>
        <taxon>Vaccinioideae</taxon>
        <taxon>Vaccinieae</taxon>
        <taxon>Vaccinium</taxon>
    </lineage>
</organism>
<keyword evidence="2" id="KW-1185">Reference proteome</keyword>
<gene>
    <name evidence="1" type="ORF">Vadar_003043</name>
</gene>
<sequence length="879" mass="97988">MMEGSVICNSRLVNCFIICLLISFKSACAQEDFVSIRCCADSNVPDPITNISWITDSEWYSDRQNCQDVARAVQNDTGYGRVRFFSSEIGNKWCYNFTTVKNQDYLLRGTFISKDREGTPSKSFMFNVLIGTTPIGTVNSSFDTEVEGVFKGTGDYIHFCLEKDVKEEGDPYISKLELRPLGNSDYLTQEPSNVLTLIKRVDVGSNELTIRYPYDRYDRIWRKESHPNQEANHTSSSTAHINTTATTAPPIQVLQTALTHPVRLVFLHTDLVTGNHNYDLHLYFLELNNSVQMGQRVFDIYINDEKRREKFDILAGSSNYKAAVLNFNANGFLNLTLVKASKGSQLGPIISAYEILQVHTSVPGSAQKDGSLPSLLNFKAEGFLNMTLVKASKGSQLGPIITAYKLLQVNTLVQRTAQEDGLYCEAINDSLVITKLNLSNNGFTGTIPAFPVFSVLTSVDLSHNDLMGSIPESLISLPYLTTLYFGCNSHFSQELPANLNSSRLTTDDGICVGQGSSHSVHQIVIDTVAVGCLLLTIAVAIFVVCLYKKRKFDRNRHPMPKDFIFSLPSIDDMILKSISIENFTLESIEAATQNYKTLIGEGGFGSVYRGTLRDGQEVAVKVRSATSTQGTREFDNEEKQQNDKLWTGQLDFLLLLVQLEASLTYLHTFAGRCVIHRDVKSSNILLDHSMCAKVADFGFSKYAPQEGDSGVSLEVRGTAGYLDPEYYSTHHLSAKSDVFSFGIVLLEMITGREPLSIHRPRDEWSMVEWAKPFIRNSRIDEIVDHSIKGGYHAEALWRVVEVALACIENLSANRPCMVDIVRELEDALIIENNASDFMKSLSFGVSNCFSIERQIVHPPTTTPTEESPYPSQLAPPQPR</sequence>
<evidence type="ECO:0000313" key="1">
    <source>
        <dbReference type="EMBL" id="KAH7845517.1"/>
    </source>
</evidence>
<reference evidence="1 2" key="1">
    <citation type="journal article" date="2021" name="Hortic Res">
        <title>High-quality reference genome and annotation aids understanding of berry development for evergreen blueberry (Vaccinium darrowii).</title>
        <authorList>
            <person name="Yu J."/>
            <person name="Hulse-Kemp A.M."/>
            <person name="Babiker E."/>
            <person name="Staton M."/>
        </authorList>
    </citation>
    <scope>NUCLEOTIDE SEQUENCE [LARGE SCALE GENOMIC DNA]</scope>
    <source>
        <strain evidence="2">cv. NJ 8807/NJ 8810</strain>
        <tissue evidence="1">Young leaf</tissue>
    </source>
</reference>
<accession>A0ACB7XWD3</accession>
<protein>
    <submittedName>
        <fullName evidence="1">Uncharacterized protein</fullName>
    </submittedName>
</protein>
<evidence type="ECO:0000313" key="2">
    <source>
        <dbReference type="Proteomes" id="UP000828048"/>
    </source>
</evidence>
<name>A0ACB7XWD3_9ERIC</name>
<dbReference type="EMBL" id="CM037155">
    <property type="protein sequence ID" value="KAH7845517.1"/>
    <property type="molecule type" value="Genomic_DNA"/>
</dbReference>
<dbReference type="Proteomes" id="UP000828048">
    <property type="component" value="Chromosome 5"/>
</dbReference>